<keyword evidence="2" id="KW-1185">Reference proteome</keyword>
<name>A0ABT3H105_9RHOB</name>
<sequence>MAWMLLGLGAVLAVIVVAPVRLRAEVNSTPARVRVELGLLWGLVRFALLDSARPRKPRREAPKAKAKAGSWRPPKQFLRLLPGAALEALGKIRVETCRGALWFGLEDPAMTGELYGRLAAPLAALGGGRWLRLVPVFDRETLEGEAELAVSLVPARLLPLAARLVWALR</sequence>
<evidence type="ECO:0000313" key="2">
    <source>
        <dbReference type="Proteomes" id="UP001208938"/>
    </source>
</evidence>
<gene>
    <name evidence="1" type="ORF">OKW52_14860</name>
</gene>
<reference evidence="1 2" key="1">
    <citation type="submission" date="2022-10" db="EMBL/GenBank/DDBJ databases">
        <title>Pararhodobacter sp. nov., isolated from marine algae.</title>
        <authorList>
            <person name="Choi B.J."/>
            <person name="Kim J.M."/>
            <person name="Lee J.K."/>
            <person name="Choi D.G."/>
            <person name="Jeon C.O."/>
        </authorList>
    </citation>
    <scope>NUCLEOTIDE SEQUENCE [LARGE SCALE GENOMIC DNA]</scope>
    <source>
        <strain evidence="1 2">ZQ420</strain>
    </source>
</reference>
<dbReference type="Pfam" id="PF11167">
    <property type="entry name" value="DUF2953"/>
    <property type="match status" value="1"/>
</dbReference>
<protein>
    <submittedName>
        <fullName evidence="1">DUF2953 domain-containing protein</fullName>
    </submittedName>
</protein>
<dbReference type="InterPro" id="IPR021338">
    <property type="entry name" value="DUF2953"/>
</dbReference>
<dbReference type="RefSeq" id="WP_264507716.1">
    <property type="nucleotide sequence ID" value="NZ_JAPDFL010000001.1"/>
</dbReference>
<proteinExistence type="predicted"/>
<dbReference type="EMBL" id="JAPDFL010000001">
    <property type="protein sequence ID" value="MCW1933500.1"/>
    <property type="molecule type" value="Genomic_DNA"/>
</dbReference>
<dbReference type="Proteomes" id="UP001208938">
    <property type="component" value="Unassembled WGS sequence"/>
</dbReference>
<organism evidence="1 2">
    <name type="scientific">Pararhodobacter zhoushanensis</name>
    <dbReference type="NCBI Taxonomy" id="2479545"/>
    <lineage>
        <taxon>Bacteria</taxon>
        <taxon>Pseudomonadati</taxon>
        <taxon>Pseudomonadota</taxon>
        <taxon>Alphaproteobacteria</taxon>
        <taxon>Rhodobacterales</taxon>
        <taxon>Paracoccaceae</taxon>
        <taxon>Pararhodobacter</taxon>
    </lineage>
</organism>
<accession>A0ABT3H105</accession>
<comment type="caution">
    <text evidence="1">The sequence shown here is derived from an EMBL/GenBank/DDBJ whole genome shotgun (WGS) entry which is preliminary data.</text>
</comment>
<evidence type="ECO:0000313" key="1">
    <source>
        <dbReference type="EMBL" id="MCW1933500.1"/>
    </source>
</evidence>